<evidence type="ECO:0000313" key="2">
    <source>
        <dbReference type="Proteomes" id="UP000249239"/>
    </source>
</evidence>
<protein>
    <submittedName>
        <fullName evidence="1">Mlc titration factor MtfA (PtsG expression regulator)</fullName>
    </submittedName>
</protein>
<dbReference type="GO" id="GO:0004177">
    <property type="term" value="F:aminopeptidase activity"/>
    <property type="evidence" value="ECO:0007669"/>
    <property type="project" value="TreeGrafter"/>
</dbReference>
<sequence length="440" mass="50417">MQWMMLALAAFCLIMLLHYVFKILKMIIVGGGKGHFEEPRISSPLADTPQWHDLLAARNSYYRNLTPELQAEFLKRTRLLTGRFHWISGDHHPITPDMKLLVSASAVQLLFGRPDADLGHYNTIVLYQDAYQNRLTLNYHKGEVNKREIVLSFKHFEEGYANDTDKVNLGLHEMTHALDLGTFLGHGKSYIGRRLLDNFINKAYPHFTAFQNGDTTFLRSYGATNFREFFAVVVEHFFEAPGEFTQQMPELYRELCLLLNQDPAAGIYRGISPTRFPNLDNNTPLPWSESAPTRHLTAISPHSNVTIKVLVSALIFFIYCAAQNGPHSLYLNLPFIVLLGGILWPTLVGAKQYLAITDTHFVVLSFRKKQKQAIHLKNIVMMDFERGLTHQSIYVCWFQQHQIQESVFKFNLSEDASHKLRQHLNSCGVTVMVDGKYESR</sequence>
<dbReference type="GO" id="GO:0008237">
    <property type="term" value="F:metallopeptidase activity"/>
    <property type="evidence" value="ECO:0007669"/>
    <property type="project" value="InterPro"/>
</dbReference>
<proteinExistence type="predicted"/>
<dbReference type="GO" id="GO:0005829">
    <property type="term" value="C:cytosol"/>
    <property type="evidence" value="ECO:0007669"/>
    <property type="project" value="TreeGrafter"/>
</dbReference>
<dbReference type="SUPFAM" id="SSF55486">
    <property type="entry name" value="Metalloproteases ('zincins'), catalytic domain"/>
    <property type="match status" value="1"/>
</dbReference>
<dbReference type="CDD" id="cd20170">
    <property type="entry name" value="Peptidase_M90-like"/>
    <property type="match status" value="1"/>
</dbReference>
<dbReference type="PANTHER" id="PTHR30164">
    <property type="entry name" value="MTFA PEPTIDASE"/>
    <property type="match status" value="1"/>
</dbReference>
<comment type="caution">
    <text evidence="1">The sequence shown here is derived from an EMBL/GenBank/DDBJ whole genome shotgun (WGS) entry which is preliminary data.</text>
</comment>
<keyword evidence="2" id="KW-1185">Reference proteome</keyword>
<dbReference type="Gene3D" id="3.40.390.10">
    <property type="entry name" value="Collagenase (Catalytic Domain)"/>
    <property type="match status" value="1"/>
</dbReference>
<name>A0A2W7NIJ9_9BACT</name>
<dbReference type="AlphaFoldDB" id="A0A2W7NIJ9"/>
<dbReference type="Proteomes" id="UP000249239">
    <property type="component" value="Unassembled WGS sequence"/>
</dbReference>
<organism evidence="1 2">
    <name type="scientific">Breznakibacter xylanolyticus</name>
    <dbReference type="NCBI Taxonomy" id="990"/>
    <lineage>
        <taxon>Bacteria</taxon>
        <taxon>Pseudomonadati</taxon>
        <taxon>Bacteroidota</taxon>
        <taxon>Bacteroidia</taxon>
        <taxon>Marinilabiliales</taxon>
        <taxon>Marinilabiliaceae</taxon>
        <taxon>Breznakibacter</taxon>
    </lineage>
</organism>
<dbReference type="PANTHER" id="PTHR30164:SF2">
    <property type="entry name" value="PROTEIN MTFA"/>
    <property type="match status" value="1"/>
</dbReference>
<reference evidence="1 2" key="1">
    <citation type="submission" date="2018-06" db="EMBL/GenBank/DDBJ databases">
        <title>Genomic Encyclopedia of Archaeal and Bacterial Type Strains, Phase II (KMG-II): from individual species to whole genera.</title>
        <authorList>
            <person name="Goeker M."/>
        </authorList>
    </citation>
    <scope>NUCLEOTIDE SEQUENCE [LARGE SCALE GENOMIC DNA]</scope>
    <source>
        <strain evidence="1 2">DSM 6779</strain>
    </source>
</reference>
<dbReference type="InterPro" id="IPR010384">
    <property type="entry name" value="MtfA_fam"/>
</dbReference>
<dbReference type="EMBL" id="QKZK01000002">
    <property type="protein sequence ID" value="PZX20271.1"/>
    <property type="molecule type" value="Genomic_DNA"/>
</dbReference>
<gene>
    <name evidence="1" type="ORF">LX69_00268</name>
</gene>
<evidence type="ECO:0000313" key="1">
    <source>
        <dbReference type="EMBL" id="PZX20271.1"/>
    </source>
</evidence>
<dbReference type="OrthoDB" id="9786424at2"/>
<dbReference type="InterPro" id="IPR024079">
    <property type="entry name" value="MetalloPept_cat_dom_sf"/>
</dbReference>
<accession>A0A2W7NIJ9</accession>
<dbReference type="Pfam" id="PF06167">
    <property type="entry name" value="Peptidase_M90"/>
    <property type="match status" value="1"/>
</dbReference>